<evidence type="ECO:0000313" key="1">
    <source>
        <dbReference type="EMBL" id="CAN0524896.1"/>
    </source>
</evidence>
<dbReference type="EMBL" id="OX596089">
    <property type="protein sequence ID" value="CAN0524896.1"/>
    <property type="molecule type" value="Genomic_DNA"/>
</dbReference>
<gene>
    <name evidence="1" type="ORF">MRATA1EN22A_LOCUS23988</name>
</gene>
<organism evidence="1 2">
    <name type="scientific">Rangifer tarandus platyrhynchus</name>
    <name type="common">Svalbard reindeer</name>
    <dbReference type="NCBI Taxonomy" id="3082113"/>
    <lineage>
        <taxon>Eukaryota</taxon>
        <taxon>Metazoa</taxon>
        <taxon>Chordata</taxon>
        <taxon>Craniata</taxon>
        <taxon>Vertebrata</taxon>
        <taxon>Euteleostomi</taxon>
        <taxon>Mammalia</taxon>
        <taxon>Eutheria</taxon>
        <taxon>Laurasiatheria</taxon>
        <taxon>Artiodactyla</taxon>
        <taxon>Ruminantia</taxon>
        <taxon>Pecora</taxon>
        <taxon>Cervidae</taxon>
        <taxon>Odocoileinae</taxon>
        <taxon>Rangifer</taxon>
    </lineage>
</organism>
<dbReference type="Proteomes" id="UP001162501">
    <property type="component" value="Chromosome 5"/>
</dbReference>
<protein>
    <submittedName>
        <fullName evidence="1">Uncharacterized protein</fullName>
    </submittedName>
</protein>
<reference evidence="1" key="2">
    <citation type="submission" date="2025-03" db="EMBL/GenBank/DDBJ databases">
        <authorList>
            <consortium name="ELIXIR-Norway"/>
            <consortium name="Elixir Norway"/>
        </authorList>
    </citation>
    <scope>NUCLEOTIDE SEQUENCE</scope>
</reference>
<reference evidence="1" key="1">
    <citation type="submission" date="2023-05" db="EMBL/GenBank/DDBJ databases">
        <authorList>
            <consortium name="ELIXIR-Norway"/>
        </authorList>
    </citation>
    <scope>NUCLEOTIDE SEQUENCE</scope>
</reference>
<proteinExistence type="predicted"/>
<accession>A0AC59ZWK3</accession>
<sequence length="112" mass="12075">MVSVPRNYSAMRPPHTREAESPLPGCPALSRATPWETDSKASPGVGSSLSTAASSSGAPFGTENLESEMRNQCCCSSSDPKWTESVASSIYSTEEQVLRGRDAEKMYILETR</sequence>
<evidence type="ECO:0000313" key="2">
    <source>
        <dbReference type="Proteomes" id="UP001162501"/>
    </source>
</evidence>
<name>A0AC59ZWK3_RANTA</name>